<organism evidence="2 3">
    <name type="scientific">Hymenobacter negativus</name>
    <dbReference type="NCBI Taxonomy" id="2795026"/>
    <lineage>
        <taxon>Bacteria</taxon>
        <taxon>Pseudomonadati</taxon>
        <taxon>Bacteroidota</taxon>
        <taxon>Cytophagia</taxon>
        <taxon>Cytophagales</taxon>
        <taxon>Hymenobacteraceae</taxon>
        <taxon>Hymenobacter</taxon>
    </lineage>
</organism>
<sequence length="1723" mass="172390">MLNSLPFNLSEGRLGRLVVLVWLALGLAGAARATGTEPTSPTPSLASALNPDGTLRAGLKGSFDARQFVMENGADGHPIFRPARVARIKGAGDEKWADGFGLPNGLNGTVRAVVRSGTRIYVGGTFSVAGGVPANNVALWNGTAWSALGTGSSNGVNSDVRALALAANGDLYVGGSFTKAGKLVTNRLAKWDGTAWSTLGTGSTNGVNDLVYALAIATNGNLYVGGRFSSAGGVTARGVARWDGTTWSSFGTGTTNGVNNTVFALTLSGTDMYVGGNFSQAGGTAASYVARWDGTAWSALGTGSTNGTDNTVNAIAVAGATVYVGGTFRYVGGTSFGGGIAANYVARWTSASGWSSLTVGATNGFSLGSTVSALAAVGTEVYVGGQFNAPSGTSSPGLVKWTGTAWVGLGTGTYPVLALSATSTDVYAGGIFTVAGGAIANRVARWNGSAWSGLGTGTGTGANGYVRAVAVVGSNVYIGGEFTAVGTVAANYVARWNGSAWSSLGTGAANGTNNYVYALATNGTDLYVGGSFPNAGGLATGSVARWNGSAWSSLGTGTGGTVYALATNGTDVYAGGQLTTAGGVAVNNLARWNGAAWGPVGSASANGVNFVARALALQGTTLYVGGNFSSAGGVAANNIAQWNGTTWSTLGSGTNNGVNSEVNALVVANGALYVGGSFYEAGGGGFVAGGARADKIAKWNGSVWSSLTSTGSPNGFSTGLYDGIVYALAVNGTDVYAGGSFTAGLSSSYAPNVPLRNIGRWDGNAWRPLGTGLDADAYALGLAGNILAAGGAFSAVGDTSKAMTAVGFYDGPTARTLTSFSPGTGPAGTSIVLTGTGFLGTTAVMFNNTNAPGFVINSATQITVTVPAGATTGRIRLVSSDGTTSSSTNFLVTASPPNITSFTPTSGPVGTTVVITGTGFTGTTAVKFNGVAATSFTFINDSEVRAVVATGSGTGSISVTAAGGTGSSGSPFSLLPAPVITGYGPSLGPVGTSVMITGNYFVSVTQVTFNGMSASFVVNSSTQLTATVPAGATTGPLGVTTGSGTGVTTSVFTVLPSPTLTSLNPGSATTGSYISLNGTNLTGAYAITFPGGVTVNSGFVVNAAGTQITNVLVPTGASSGNVTVTTSNGTSNGVSFYLLQPPTFTSFTPYYSYWGGRTSFFGSFFRRGPAGGKATASTAPAVTSVTFNGVPASFTIISDTELEAIVPTGATTGPVVITNDDGSVTTPHDYIVAENRTVSTGALASPTTVPFGIFNDLTVTGTGVAQLTDSTRVIGTLTVQAGGVLLTNCQPLVGKGNFVLAAGATLGVCDAAGLVNGSATGAVKLSGTRSLSPDASYLYNGSQAQVTGTGLPASVASFTLTNPTGLTLSQNLTATQALTLSDGPLRTGAFDATLGPTATVAEAGTGYLIGNLLATRALTTAGQSQDFGGMGLTLTPAATSAVLPGATTVRRVTGTAPTGAGHFGISRYFDIQAANSNGLNVTMEARYRDEELNGLPENKLIFYRSTSSAAGPWTAQNAPHSRDALNNRITLAGVSGFSQWALGDPSTPLPVELTAFSATAQGTGVALAWRTASERSSAYFQVERSTDGTTFKALTQVPAQGNRTAPTDYAFTDATLPASAPQLYYRLKQVDTDGTATYSAVRTVARPLSALALYPNPAQGTTKLNLPALPQVRTVLLLDVVGRELRRFSLPADASAVPLNLAGLAPGLYTVRCDAASAPLVVE</sequence>
<dbReference type="Pfam" id="PF01833">
    <property type="entry name" value="TIG"/>
    <property type="match status" value="3"/>
</dbReference>
<name>A0ABS3QAF4_9BACT</name>
<dbReference type="InterPro" id="IPR002909">
    <property type="entry name" value="IPT_dom"/>
</dbReference>
<dbReference type="InterPro" id="IPR014756">
    <property type="entry name" value="Ig_E-set"/>
</dbReference>
<reference evidence="2 3" key="1">
    <citation type="submission" date="2021-03" db="EMBL/GenBank/DDBJ databases">
        <authorList>
            <person name="Kim M.K."/>
        </authorList>
    </citation>
    <scope>NUCLEOTIDE SEQUENCE [LARGE SCALE GENOMIC DNA]</scope>
    <source>
        <strain evidence="2 3">BT442</strain>
    </source>
</reference>
<dbReference type="PANTHER" id="PTHR31778:SF2">
    <property type="entry name" value="BUD SITE SELECTION PROTEIN RAX2"/>
    <property type="match status" value="1"/>
</dbReference>
<dbReference type="RefSeq" id="WP_208173749.1">
    <property type="nucleotide sequence ID" value="NZ_JAGETZ010000001.1"/>
</dbReference>
<proteinExistence type="predicted"/>
<feature type="domain" description="IPT/TIG" evidence="1">
    <location>
        <begin position="1141"/>
        <end position="1231"/>
    </location>
</feature>
<feature type="domain" description="IPT/TIG" evidence="1">
    <location>
        <begin position="896"/>
        <end position="975"/>
    </location>
</feature>
<keyword evidence="3" id="KW-1185">Reference proteome</keyword>
<evidence type="ECO:0000313" key="3">
    <source>
        <dbReference type="Proteomes" id="UP000664369"/>
    </source>
</evidence>
<feature type="domain" description="IPT/TIG" evidence="1">
    <location>
        <begin position="814"/>
        <end position="893"/>
    </location>
</feature>
<dbReference type="InterPro" id="IPR011043">
    <property type="entry name" value="Gal_Oxase/kelch_b-propeller"/>
</dbReference>
<evidence type="ECO:0000259" key="1">
    <source>
        <dbReference type="SMART" id="SM00429"/>
    </source>
</evidence>
<dbReference type="SUPFAM" id="SSF50965">
    <property type="entry name" value="Galactose oxidase, central domain"/>
    <property type="match status" value="1"/>
</dbReference>
<feature type="domain" description="IPT/TIG" evidence="1">
    <location>
        <begin position="977"/>
        <end position="1055"/>
    </location>
</feature>
<comment type="caution">
    <text evidence="2">The sequence shown here is derived from an EMBL/GenBank/DDBJ whole genome shotgun (WGS) entry which is preliminary data.</text>
</comment>
<dbReference type="PANTHER" id="PTHR31778">
    <property type="entry name" value="BUD SITE SELECTION PROTEIN RAX2"/>
    <property type="match status" value="1"/>
</dbReference>
<dbReference type="EMBL" id="JAGETZ010000001">
    <property type="protein sequence ID" value="MBO2008240.1"/>
    <property type="molecule type" value="Genomic_DNA"/>
</dbReference>
<dbReference type="Gene3D" id="2.60.40.10">
    <property type="entry name" value="Immunoglobulins"/>
    <property type="match status" value="6"/>
</dbReference>
<gene>
    <name evidence="2" type="ORF">J4E00_04200</name>
</gene>
<dbReference type="SUPFAM" id="SSF81296">
    <property type="entry name" value="E set domains"/>
    <property type="match status" value="4"/>
</dbReference>
<dbReference type="InterPro" id="IPR013783">
    <property type="entry name" value="Ig-like_fold"/>
</dbReference>
<dbReference type="SMART" id="SM00429">
    <property type="entry name" value="IPT"/>
    <property type="match status" value="4"/>
</dbReference>
<protein>
    <recommendedName>
        <fullName evidence="1">IPT/TIG domain-containing protein</fullName>
    </recommendedName>
</protein>
<accession>A0ABS3QAF4</accession>
<dbReference type="CDD" id="cd00102">
    <property type="entry name" value="IPT"/>
    <property type="match status" value="2"/>
</dbReference>
<dbReference type="Proteomes" id="UP000664369">
    <property type="component" value="Unassembled WGS sequence"/>
</dbReference>
<evidence type="ECO:0000313" key="2">
    <source>
        <dbReference type="EMBL" id="MBO2008240.1"/>
    </source>
</evidence>